<dbReference type="InterPro" id="IPR001005">
    <property type="entry name" value="SANT/Myb"/>
</dbReference>
<dbReference type="SUPFAM" id="SSF46689">
    <property type="entry name" value="Homeodomain-like"/>
    <property type="match status" value="1"/>
</dbReference>
<dbReference type="OrthoDB" id="608866at2759"/>
<evidence type="ECO:0000313" key="7">
    <source>
        <dbReference type="Proteomes" id="UP000447434"/>
    </source>
</evidence>
<dbReference type="PANTHER" id="PTHR47206">
    <property type="entry name" value="HOMEODOMAIN-LIKE SUPERFAMILY PROTEIN"/>
    <property type="match status" value="1"/>
</dbReference>
<keyword evidence="7" id="KW-1185">Reference proteome</keyword>
<dbReference type="Proteomes" id="UP000447434">
    <property type="component" value="Chromosome 11"/>
</dbReference>
<dbReference type="SMART" id="SM00717">
    <property type="entry name" value="SANT"/>
    <property type="match status" value="1"/>
</dbReference>
<keyword evidence="2" id="KW-0539">Nucleus</keyword>
<evidence type="ECO:0000256" key="2">
    <source>
        <dbReference type="ARBA" id="ARBA00023242"/>
    </source>
</evidence>
<dbReference type="PANTHER" id="PTHR47206:SF1">
    <property type="entry name" value="HOMEODOMAIN-LIKE SUPERFAMILY PROTEIN"/>
    <property type="match status" value="1"/>
</dbReference>
<dbReference type="Gene3D" id="1.10.10.60">
    <property type="entry name" value="Homeodomain-like"/>
    <property type="match status" value="1"/>
</dbReference>
<evidence type="ECO:0000259" key="5">
    <source>
        <dbReference type="PROSITE" id="PS51294"/>
    </source>
</evidence>
<dbReference type="InterPro" id="IPR017930">
    <property type="entry name" value="Myb_dom"/>
</dbReference>
<dbReference type="InterPro" id="IPR009057">
    <property type="entry name" value="Homeodomain-like_sf"/>
</dbReference>
<comment type="caution">
    <text evidence="6">The sequence shown here is derived from an EMBL/GenBank/DDBJ whole genome shotgun (WGS) entry which is preliminary data.</text>
</comment>
<comment type="subcellular location">
    <subcellularLocation>
        <location evidence="1">Nucleus</location>
    </subcellularLocation>
</comment>
<accession>A0A6A4PQN3</accession>
<dbReference type="Pfam" id="PF00249">
    <property type="entry name" value="Myb_DNA-binding"/>
    <property type="match status" value="1"/>
</dbReference>
<dbReference type="AlphaFoldDB" id="A0A6A4PQN3"/>
<dbReference type="PROSITE" id="PS51294">
    <property type="entry name" value="HTH_MYB"/>
    <property type="match status" value="1"/>
</dbReference>
<name>A0A6A4PQN3_LUPAL</name>
<feature type="domain" description="HTH myb-type" evidence="5">
    <location>
        <begin position="194"/>
        <end position="252"/>
    </location>
</feature>
<sequence>MPTPHKKHKKLYFSEGDAAALIQRYDATTVLTLLQEIAQYPGSKIDWNELVRNTTTGISNAREYQMLWRHLAYRDALPENPGDAEEPLDDNSDVEYELEALPPISADSASEATACVKVMIASCMPSIPSSSTIEAPLTVNIPVCHSSRTPNESSDPSNLLQGPSIIFPVTVQRTPLPTVSSTEGLETKGTVGGNMASKRKRWSEEEDNQLRAAVQRWGEGNWTTMAKGENFTVKRTGVQLSQRWKFLRTKQDSTILGTNSVPSRCTPAVQKATNDALQQATNNALSCALGGKFAAPGATNPAGISFNKSVNSSVQPCNIVEAPIVCKNLVPTQNLSQKAVIGSCDHHAKSKSILEKTVVKCNPTLDSIVKTNTIASGARNVSSSNTVSQFKVAQTSSSLVKPTIPVALCSNPKLPNVRTDSSVAPALVPSKSVAVVTSHASCVSTIKPVSSMLKSSHVALSKLSEPDKHVTYVVNKVVPVKQEVIATDEFKVPVPSPTSKDKVQAYETSTVTTNKNRMPVQSIFNKGREDLNQDKGINLPFNKGGETSTTKNTSVEISNDNAVSQNSGECQDQGTVKVTENRQVATDSKIDGSQSLDQEKNINLYEQ</sequence>
<feature type="region of interest" description="Disordered" evidence="3">
    <location>
        <begin position="179"/>
        <end position="207"/>
    </location>
</feature>
<evidence type="ECO:0000259" key="4">
    <source>
        <dbReference type="PROSITE" id="PS50090"/>
    </source>
</evidence>
<evidence type="ECO:0000313" key="6">
    <source>
        <dbReference type="EMBL" id="KAE9603828.1"/>
    </source>
</evidence>
<evidence type="ECO:0000256" key="3">
    <source>
        <dbReference type="SAM" id="MobiDB-lite"/>
    </source>
</evidence>
<proteinExistence type="predicted"/>
<organism evidence="6 7">
    <name type="scientific">Lupinus albus</name>
    <name type="common">White lupine</name>
    <name type="synonym">Lupinus termis</name>
    <dbReference type="NCBI Taxonomy" id="3870"/>
    <lineage>
        <taxon>Eukaryota</taxon>
        <taxon>Viridiplantae</taxon>
        <taxon>Streptophyta</taxon>
        <taxon>Embryophyta</taxon>
        <taxon>Tracheophyta</taxon>
        <taxon>Spermatophyta</taxon>
        <taxon>Magnoliopsida</taxon>
        <taxon>eudicotyledons</taxon>
        <taxon>Gunneridae</taxon>
        <taxon>Pentapetalae</taxon>
        <taxon>rosids</taxon>
        <taxon>fabids</taxon>
        <taxon>Fabales</taxon>
        <taxon>Fabaceae</taxon>
        <taxon>Papilionoideae</taxon>
        <taxon>50 kb inversion clade</taxon>
        <taxon>genistoids sensu lato</taxon>
        <taxon>core genistoids</taxon>
        <taxon>Genisteae</taxon>
        <taxon>Lupinus</taxon>
    </lineage>
</organism>
<reference evidence="7" key="1">
    <citation type="journal article" date="2020" name="Nat. Commun.">
        <title>Genome sequence of the cluster root forming white lupin.</title>
        <authorList>
            <person name="Hufnagel B."/>
            <person name="Marques A."/>
            <person name="Soriano A."/>
            <person name="Marques L."/>
            <person name="Divol F."/>
            <person name="Doumas P."/>
            <person name="Sallet E."/>
            <person name="Mancinotti D."/>
            <person name="Carrere S."/>
            <person name="Marande W."/>
            <person name="Arribat S."/>
            <person name="Keller J."/>
            <person name="Huneau C."/>
            <person name="Blein T."/>
            <person name="Aime D."/>
            <person name="Laguerre M."/>
            <person name="Taylor J."/>
            <person name="Schubert V."/>
            <person name="Nelson M."/>
            <person name="Geu-Flores F."/>
            <person name="Crespi M."/>
            <person name="Gallardo-Guerrero K."/>
            <person name="Delaux P.-M."/>
            <person name="Salse J."/>
            <person name="Berges H."/>
            <person name="Guyot R."/>
            <person name="Gouzy J."/>
            <person name="Peret B."/>
        </authorList>
    </citation>
    <scope>NUCLEOTIDE SEQUENCE [LARGE SCALE GENOMIC DNA]</scope>
    <source>
        <strain evidence="7">cv. Amiga</strain>
    </source>
</reference>
<dbReference type="GO" id="GO:0005634">
    <property type="term" value="C:nucleus"/>
    <property type="evidence" value="ECO:0007669"/>
    <property type="project" value="UniProtKB-SubCell"/>
</dbReference>
<protein>
    <submittedName>
        <fullName evidence="6">Putative transcription factor MYB-HB-like family</fullName>
    </submittedName>
</protein>
<dbReference type="CDD" id="cd11660">
    <property type="entry name" value="SANT_TRF"/>
    <property type="match status" value="1"/>
</dbReference>
<evidence type="ECO:0000256" key="1">
    <source>
        <dbReference type="ARBA" id="ARBA00004123"/>
    </source>
</evidence>
<dbReference type="EMBL" id="WOCE01000011">
    <property type="protein sequence ID" value="KAE9603828.1"/>
    <property type="molecule type" value="Genomic_DNA"/>
</dbReference>
<dbReference type="PROSITE" id="PS50090">
    <property type="entry name" value="MYB_LIKE"/>
    <property type="match status" value="1"/>
</dbReference>
<gene>
    <name evidence="6" type="ORF">Lalb_Chr11g0064951</name>
</gene>
<feature type="domain" description="Myb-like" evidence="4">
    <location>
        <begin position="194"/>
        <end position="248"/>
    </location>
</feature>